<dbReference type="PANTHER" id="PTHR43384">
    <property type="entry name" value="SEPTUM SITE-DETERMINING PROTEIN MIND HOMOLOG, CHLOROPLASTIC-RELATED"/>
    <property type="match status" value="1"/>
</dbReference>
<keyword evidence="5" id="KW-1185">Reference proteome</keyword>
<reference evidence="4 5" key="1">
    <citation type="submission" date="2012-01" db="EMBL/GenBank/DDBJ databases">
        <title>Complete sequence of Desulfotomaculum gibsoniae DSM 7213.</title>
        <authorList>
            <consortium name="US DOE Joint Genome Institute"/>
            <person name="Lucas S."/>
            <person name="Han J."/>
            <person name="Lapidus A."/>
            <person name="Cheng J.-F."/>
            <person name="Goodwin L."/>
            <person name="Pitluck S."/>
            <person name="Peters L."/>
            <person name="Ovchinnikova G."/>
            <person name="Teshima H."/>
            <person name="Detter J.C."/>
            <person name="Han C."/>
            <person name="Tapia R."/>
            <person name="Land M."/>
            <person name="Hauser L."/>
            <person name="Kyrpides N."/>
            <person name="Ivanova N."/>
            <person name="Pagani I."/>
            <person name="Parshina S."/>
            <person name="Plugge C."/>
            <person name="Muyzer G."/>
            <person name="Kuever J."/>
            <person name="Ivanova A."/>
            <person name="Nazina T."/>
            <person name="Klenk H.-P."/>
            <person name="Brambilla E."/>
            <person name="Spring S."/>
            <person name="Stams A.F."/>
            <person name="Woyke T."/>
        </authorList>
    </citation>
    <scope>NUCLEOTIDE SEQUENCE [LARGE SCALE GENOMIC DNA]</scope>
    <source>
        <strain evidence="4 5">DSM 7213</strain>
    </source>
</reference>
<keyword evidence="1" id="KW-0547">Nucleotide-binding</keyword>
<dbReference type="Gene3D" id="3.40.50.300">
    <property type="entry name" value="P-loop containing nucleotide triphosphate hydrolases"/>
    <property type="match status" value="1"/>
</dbReference>
<evidence type="ECO:0000256" key="2">
    <source>
        <dbReference type="ARBA" id="ARBA00022840"/>
    </source>
</evidence>
<evidence type="ECO:0000313" key="4">
    <source>
        <dbReference type="EMBL" id="AGL01640.1"/>
    </source>
</evidence>
<dbReference type="GO" id="GO:0016887">
    <property type="term" value="F:ATP hydrolysis activity"/>
    <property type="evidence" value="ECO:0007669"/>
    <property type="project" value="TreeGrafter"/>
</dbReference>
<dbReference type="EMBL" id="CP003273">
    <property type="protein sequence ID" value="AGL01640.1"/>
    <property type="molecule type" value="Genomic_DNA"/>
</dbReference>
<dbReference type="GO" id="GO:0051782">
    <property type="term" value="P:negative regulation of cell division"/>
    <property type="evidence" value="ECO:0007669"/>
    <property type="project" value="TreeGrafter"/>
</dbReference>
<dbReference type="GO" id="GO:0005524">
    <property type="term" value="F:ATP binding"/>
    <property type="evidence" value="ECO:0007669"/>
    <property type="project" value="UniProtKB-KW"/>
</dbReference>
<dbReference type="RefSeq" id="WP_006522071.1">
    <property type="nucleotide sequence ID" value="NC_021184.1"/>
</dbReference>
<dbReference type="OrthoDB" id="9816297at2"/>
<dbReference type="Proteomes" id="UP000013520">
    <property type="component" value="Chromosome"/>
</dbReference>
<name>R4KM87_9FIRM</name>
<dbReference type="InterPro" id="IPR002586">
    <property type="entry name" value="CobQ/CobB/MinD/ParA_Nub-bd_dom"/>
</dbReference>
<accession>R4KM87</accession>
<dbReference type="InterPro" id="IPR050625">
    <property type="entry name" value="ParA/MinD_ATPase"/>
</dbReference>
<proteinExistence type="predicted"/>
<dbReference type="SUPFAM" id="SSF52540">
    <property type="entry name" value="P-loop containing nucleoside triphosphate hydrolases"/>
    <property type="match status" value="1"/>
</dbReference>
<evidence type="ECO:0000259" key="3">
    <source>
        <dbReference type="Pfam" id="PF01656"/>
    </source>
</evidence>
<dbReference type="InterPro" id="IPR033875">
    <property type="entry name" value="FlhG"/>
</dbReference>
<dbReference type="eggNOG" id="COG0455">
    <property type="taxonomic scope" value="Bacteria"/>
</dbReference>
<dbReference type="STRING" id="767817.Desgi_2211"/>
<organism evidence="4 5">
    <name type="scientific">Desulfoscipio gibsoniae DSM 7213</name>
    <dbReference type="NCBI Taxonomy" id="767817"/>
    <lineage>
        <taxon>Bacteria</taxon>
        <taxon>Bacillati</taxon>
        <taxon>Bacillota</taxon>
        <taxon>Clostridia</taxon>
        <taxon>Eubacteriales</taxon>
        <taxon>Desulfallaceae</taxon>
        <taxon>Desulfoscipio</taxon>
    </lineage>
</organism>
<dbReference type="CDD" id="cd02038">
    <property type="entry name" value="FlhG-like"/>
    <property type="match status" value="1"/>
</dbReference>
<protein>
    <submittedName>
        <fullName evidence="4">ATPase involved in chromosome partitioning</fullName>
    </submittedName>
</protein>
<dbReference type="GO" id="GO:0005829">
    <property type="term" value="C:cytosol"/>
    <property type="evidence" value="ECO:0007669"/>
    <property type="project" value="TreeGrafter"/>
</dbReference>
<dbReference type="HOGENOM" id="CLU_037612_0_0_9"/>
<keyword evidence="2" id="KW-0067">ATP-binding</keyword>
<dbReference type="InterPro" id="IPR025501">
    <property type="entry name" value="MinD_FleN"/>
</dbReference>
<dbReference type="GO" id="GO:0009898">
    <property type="term" value="C:cytoplasmic side of plasma membrane"/>
    <property type="evidence" value="ECO:0007669"/>
    <property type="project" value="TreeGrafter"/>
</dbReference>
<sequence>MRIIKRIFTKEDTKEVSSAQRAVPVWGPRIITITSGKGGVGKTNLAVNLAIALLQLEQRVIIFDADLGMANVDVLLGVTPQLTLYDHLYKNVPIENILLPGPGGLKIIAGGSGFMELANLSNTQRFWLMENIDKLNKLADFILIDTGAGISKDVLAFCAAANEVVIVITPEPTSLTDAYGLIKVLDKFKLHREIHLIVNQARSHNESAGAVNRLKDVAAKYLFIKINFLGDIVYDQSVCRAVKSLQPFLLHNPNAKASAAVKKIAYTMLYKKEPEVIEDRGMRSFINKMTRLFR</sequence>
<dbReference type="InterPro" id="IPR027417">
    <property type="entry name" value="P-loop_NTPase"/>
</dbReference>
<evidence type="ECO:0000256" key="1">
    <source>
        <dbReference type="ARBA" id="ARBA00022741"/>
    </source>
</evidence>
<feature type="domain" description="CobQ/CobB/MinD/ParA nucleotide binding" evidence="3">
    <location>
        <begin position="31"/>
        <end position="247"/>
    </location>
</feature>
<dbReference type="AlphaFoldDB" id="R4KM87"/>
<dbReference type="PANTHER" id="PTHR43384:SF4">
    <property type="entry name" value="CELLULOSE BIOSYNTHESIS PROTEIN BCSQ-RELATED"/>
    <property type="match status" value="1"/>
</dbReference>
<dbReference type="PIRSF" id="PIRSF003092">
    <property type="entry name" value="MinD"/>
    <property type="match status" value="1"/>
</dbReference>
<evidence type="ECO:0000313" key="5">
    <source>
        <dbReference type="Proteomes" id="UP000013520"/>
    </source>
</evidence>
<dbReference type="Pfam" id="PF01656">
    <property type="entry name" value="CbiA"/>
    <property type="match status" value="1"/>
</dbReference>
<dbReference type="KEGG" id="dgi:Desgi_2211"/>
<gene>
    <name evidence="4" type="ORF">Desgi_2211</name>
</gene>